<evidence type="ECO:0000313" key="2">
    <source>
        <dbReference type="Proteomes" id="UP001179181"/>
    </source>
</evidence>
<accession>A0ABX0UT48</accession>
<sequence length="66" mass="7282">MENTTAKVGFSFLLGNDQNSRIFDVFAHKCNILAGALMDGPAESYALVIFRTQVLRYMIEPGDIGN</sequence>
<reference evidence="1 2" key="1">
    <citation type="submission" date="2020-03" db="EMBL/GenBank/DDBJ databases">
        <title>Genomic Encyclopedia of Type Strains, Phase IV (KMG-IV): sequencing the most valuable type-strain genomes for metagenomic binning, comparative biology and taxonomic classification.</title>
        <authorList>
            <person name="Goeker M."/>
        </authorList>
    </citation>
    <scope>NUCLEOTIDE SEQUENCE [LARGE SCALE GENOMIC DNA]</scope>
    <source>
        <strain evidence="1 2">DSM 102865</strain>
    </source>
</reference>
<dbReference type="Proteomes" id="UP001179181">
    <property type="component" value="Unassembled WGS sequence"/>
</dbReference>
<protein>
    <submittedName>
        <fullName evidence="1">Uncharacterized protein</fullName>
    </submittedName>
</protein>
<proteinExistence type="predicted"/>
<comment type="caution">
    <text evidence="1">The sequence shown here is derived from an EMBL/GenBank/DDBJ whole genome shotgun (WGS) entry which is preliminary data.</text>
</comment>
<organism evidence="1 2">
    <name type="scientific">Dyadobacter arcticus</name>
    <dbReference type="NCBI Taxonomy" id="1078754"/>
    <lineage>
        <taxon>Bacteria</taxon>
        <taxon>Pseudomonadati</taxon>
        <taxon>Bacteroidota</taxon>
        <taxon>Cytophagia</taxon>
        <taxon>Cytophagales</taxon>
        <taxon>Spirosomataceae</taxon>
        <taxon>Dyadobacter</taxon>
    </lineage>
</organism>
<gene>
    <name evidence="1" type="ORF">FHS68_005336</name>
</gene>
<dbReference type="EMBL" id="JAASQJ010000008">
    <property type="protein sequence ID" value="NIJ56138.1"/>
    <property type="molecule type" value="Genomic_DNA"/>
</dbReference>
<evidence type="ECO:0000313" key="1">
    <source>
        <dbReference type="EMBL" id="NIJ56138.1"/>
    </source>
</evidence>
<dbReference type="RefSeq" id="WP_167277151.1">
    <property type="nucleotide sequence ID" value="NZ_JAASQJ010000008.1"/>
</dbReference>
<keyword evidence="2" id="KW-1185">Reference proteome</keyword>
<name>A0ABX0UT48_9BACT</name>